<evidence type="ECO:0000256" key="2">
    <source>
        <dbReference type="ARBA" id="ARBA00007719"/>
    </source>
</evidence>
<dbReference type="InterPro" id="IPR027777">
    <property type="entry name" value="DCTN6"/>
</dbReference>
<comment type="function">
    <text evidence="6">Part of the dynactin complex that activates the molecular motor dynein for ultra-processive transport along microtubules.</text>
</comment>
<evidence type="ECO:0000256" key="6">
    <source>
        <dbReference type="ARBA" id="ARBA00034687"/>
    </source>
</evidence>
<keyword evidence="5" id="KW-0206">Cytoskeleton</keyword>
<protein>
    <recommendedName>
        <fullName evidence="3">Dynactin subunit 6</fullName>
    </recommendedName>
</protein>
<accession>A0ABN8MEE6</accession>
<dbReference type="Proteomes" id="UP001159427">
    <property type="component" value="Unassembled WGS sequence"/>
</dbReference>
<evidence type="ECO:0000256" key="4">
    <source>
        <dbReference type="ARBA" id="ARBA00022490"/>
    </source>
</evidence>
<comment type="similarity">
    <text evidence="2">Belongs to the dynactin subunits 5/6 family. Dynactin subunit 6 subfamily.</text>
</comment>
<dbReference type="SUPFAM" id="SSF51161">
    <property type="entry name" value="Trimeric LpxA-like enzymes"/>
    <property type="match status" value="1"/>
</dbReference>
<reference evidence="7 8" key="1">
    <citation type="submission" date="2022-05" db="EMBL/GenBank/DDBJ databases">
        <authorList>
            <consortium name="Genoscope - CEA"/>
            <person name="William W."/>
        </authorList>
    </citation>
    <scope>NUCLEOTIDE SEQUENCE [LARGE SCALE GENOMIC DNA]</scope>
</reference>
<keyword evidence="4" id="KW-0963">Cytoplasm</keyword>
<dbReference type="EMBL" id="CALNXI010000449">
    <property type="protein sequence ID" value="CAH3027382.1"/>
    <property type="molecule type" value="Genomic_DNA"/>
</dbReference>
<dbReference type="PANTHER" id="PTHR13072:SF0">
    <property type="entry name" value="DYNACTIN SUBUNIT 6"/>
    <property type="match status" value="1"/>
</dbReference>
<organism evidence="7 8">
    <name type="scientific">Porites evermanni</name>
    <dbReference type="NCBI Taxonomy" id="104178"/>
    <lineage>
        <taxon>Eukaryota</taxon>
        <taxon>Metazoa</taxon>
        <taxon>Cnidaria</taxon>
        <taxon>Anthozoa</taxon>
        <taxon>Hexacorallia</taxon>
        <taxon>Scleractinia</taxon>
        <taxon>Fungiina</taxon>
        <taxon>Poritidae</taxon>
        <taxon>Porites</taxon>
    </lineage>
</organism>
<evidence type="ECO:0000313" key="7">
    <source>
        <dbReference type="EMBL" id="CAH3027382.1"/>
    </source>
</evidence>
<sequence length="190" mass="20654">MSKHSQTPRKLKIGSGSVVCQEAEIKGEVTIGSRTVIHPKARIIAEAGPIIIGDNNLIEEQATIINSYYLDDDDAQQGEKIVMRIGNHNVFEVGSQCEAVKVGDNNILEAKIINFLAHGAKKQCVGKKFAEECMGEGLDGNEGPQVHCTMLKGCLMPMLQDGIGVWLRDCFGPTLICIVVSTQPTDNLYQ</sequence>
<comment type="subcellular location">
    <subcellularLocation>
        <location evidence="1">Cytoplasm</location>
        <location evidence="1">Cytoskeleton</location>
    </subcellularLocation>
</comment>
<evidence type="ECO:0000256" key="1">
    <source>
        <dbReference type="ARBA" id="ARBA00004245"/>
    </source>
</evidence>
<dbReference type="InterPro" id="IPR011004">
    <property type="entry name" value="Trimer_LpxA-like_sf"/>
</dbReference>
<name>A0ABN8MEE6_9CNID</name>
<evidence type="ECO:0000313" key="8">
    <source>
        <dbReference type="Proteomes" id="UP001159427"/>
    </source>
</evidence>
<evidence type="ECO:0000256" key="5">
    <source>
        <dbReference type="ARBA" id="ARBA00023212"/>
    </source>
</evidence>
<proteinExistence type="inferred from homology"/>
<keyword evidence="8" id="KW-1185">Reference proteome</keyword>
<gene>
    <name evidence="7" type="ORF">PEVE_00031407</name>
</gene>
<comment type="caution">
    <text evidence="7">The sequence shown here is derived from an EMBL/GenBank/DDBJ whole genome shotgun (WGS) entry which is preliminary data.</text>
</comment>
<evidence type="ECO:0000256" key="3">
    <source>
        <dbReference type="ARBA" id="ARBA00016573"/>
    </source>
</evidence>
<dbReference type="PANTHER" id="PTHR13072">
    <property type="entry name" value="DYNACTIN 6"/>
    <property type="match status" value="1"/>
</dbReference>
<dbReference type="Gene3D" id="2.160.10.10">
    <property type="entry name" value="Hexapeptide repeat proteins"/>
    <property type="match status" value="1"/>
</dbReference>